<proteinExistence type="predicted"/>
<evidence type="ECO:0000259" key="2">
    <source>
        <dbReference type="Pfam" id="PF00085"/>
    </source>
</evidence>
<gene>
    <name evidence="3" type="ORF">HX826_16140</name>
</gene>
<dbReference type="Pfam" id="PF00085">
    <property type="entry name" value="Thioredoxin"/>
    <property type="match status" value="1"/>
</dbReference>
<dbReference type="CDD" id="cd02947">
    <property type="entry name" value="TRX_family"/>
    <property type="match status" value="1"/>
</dbReference>
<evidence type="ECO:0000256" key="1">
    <source>
        <dbReference type="SAM" id="MobiDB-lite"/>
    </source>
</evidence>
<dbReference type="Proteomes" id="UP000546584">
    <property type="component" value="Unassembled WGS sequence"/>
</dbReference>
<dbReference type="InterPro" id="IPR036249">
    <property type="entry name" value="Thioredoxin-like_sf"/>
</dbReference>
<dbReference type="RefSeq" id="WP_177026339.1">
    <property type="nucleotide sequence ID" value="NZ_JACAQR010000021.1"/>
</dbReference>
<protein>
    <submittedName>
        <fullName evidence="3">Thioredoxin family protein</fullName>
    </submittedName>
</protein>
<evidence type="ECO:0000313" key="3">
    <source>
        <dbReference type="EMBL" id="NWD43403.1"/>
    </source>
</evidence>
<dbReference type="SUPFAM" id="SSF52833">
    <property type="entry name" value="Thioredoxin-like"/>
    <property type="match status" value="1"/>
</dbReference>
<dbReference type="EMBL" id="JACAQR010000021">
    <property type="protein sequence ID" value="NWD43403.1"/>
    <property type="molecule type" value="Genomic_DNA"/>
</dbReference>
<dbReference type="Gene3D" id="3.40.30.10">
    <property type="entry name" value="Glutaredoxin"/>
    <property type="match status" value="1"/>
</dbReference>
<name>A0AAJ3LHL1_9PSED</name>
<sequence>MGIATAVIADAKAYQQVLKAHKTVFMLFVSQHCPACGEAGPLFERIAGKYASSVKSLVLDTAQTPKHPEVTGTPTLLVFQNGEMVEKLKGFDEKTLSETFAKTRISPPTSTAPSPTPESRHPSHQ</sequence>
<accession>A0AAJ3LHL1</accession>
<organism evidence="3 4">
    <name type="scientific">Pseudomonas yamanorum</name>
    <dbReference type="NCBI Taxonomy" id="515393"/>
    <lineage>
        <taxon>Bacteria</taxon>
        <taxon>Pseudomonadati</taxon>
        <taxon>Pseudomonadota</taxon>
        <taxon>Gammaproteobacteria</taxon>
        <taxon>Pseudomonadales</taxon>
        <taxon>Pseudomonadaceae</taxon>
        <taxon>Pseudomonas</taxon>
    </lineage>
</organism>
<dbReference type="AlphaFoldDB" id="A0AAJ3LHL1"/>
<feature type="domain" description="Thioredoxin" evidence="2">
    <location>
        <begin position="10"/>
        <end position="98"/>
    </location>
</feature>
<evidence type="ECO:0000313" key="4">
    <source>
        <dbReference type="Proteomes" id="UP000546584"/>
    </source>
</evidence>
<dbReference type="InterPro" id="IPR013766">
    <property type="entry name" value="Thioredoxin_domain"/>
</dbReference>
<feature type="region of interest" description="Disordered" evidence="1">
    <location>
        <begin position="98"/>
        <end position="125"/>
    </location>
</feature>
<comment type="caution">
    <text evidence="3">The sequence shown here is derived from an EMBL/GenBank/DDBJ whole genome shotgun (WGS) entry which is preliminary data.</text>
</comment>
<reference evidence="3 4" key="1">
    <citation type="submission" date="2020-04" db="EMBL/GenBank/DDBJ databases">
        <title>Molecular characterization of pseudomonads from Agaricus bisporus reveal novel blotch 2 pathogens in Western Europe.</title>
        <authorList>
            <person name="Taparia T."/>
            <person name="Krijger M."/>
            <person name="Haynes E."/>
            <person name="Elpinstone J.G."/>
            <person name="Noble R."/>
            <person name="Van Der Wolf J."/>
        </authorList>
    </citation>
    <scope>NUCLEOTIDE SEQUENCE [LARGE SCALE GENOMIC DNA]</scope>
    <source>
        <strain evidence="3 4">IPO3753</strain>
    </source>
</reference>